<comment type="caution">
    <text evidence="1">The sequence shown here is derived from an EMBL/GenBank/DDBJ whole genome shotgun (WGS) entry which is preliminary data.</text>
</comment>
<accession>A0ACC3BZJ8</accession>
<sequence length="224" mass="23553">MLSGATDARLGTTLRLAAAFVGAAALVLLGVMLGRHAVLAVEAQPAVAAELTRTVAPRFPGRFFVIAAALAGEAAAGFTSLRVYNELGMSSSLAPARDAAKWAALDAAAGRPVTPFVHTPVLSLRALLDALPPDVDVPVLQTDAQGYDFVIVRGAGGSLRRARRVRAEVFRGNPEGVLYHLPAGVSNDFDHDWVPYMAAAGYRLVEAPRDKAWGDATWERVGAV</sequence>
<name>A0ACC3BZJ8_PYRYE</name>
<evidence type="ECO:0000313" key="2">
    <source>
        <dbReference type="Proteomes" id="UP000798662"/>
    </source>
</evidence>
<protein>
    <submittedName>
        <fullName evidence="1">Uncharacterized protein</fullName>
    </submittedName>
</protein>
<reference evidence="1" key="1">
    <citation type="submission" date="2019-11" db="EMBL/GenBank/DDBJ databases">
        <title>Nori genome reveals adaptations in red seaweeds to the harsh intertidal environment.</title>
        <authorList>
            <person name="Wang D."/>
            <person name="Mao Y."/>
        </authorList>
    </citation>
    <scope>NUCLEOTIDE SEQUENCE</scope>
    <source>
        <tissue evidence="1">Gametophyte</tissue>
    </source>
</reference>
<keyword evidence="2" id="KW-1185">Reference proteome</keyword>
<dbReference type="Proteomes" id="UP000798662">
    <property type="component" value="Chromosome 2"/>
</dbReference>
<dbReference type="EMBL" id="CM020619">
    <property type="protein sequence ID" value="KAK1863154.1"/>
    <property type="molecule type" value="Genomic_DNA"/>
</dbReference>
<organism evidence="1 2">
    <name type="scientific">Pyropia yezoensis</name>
    <name type="common">Susabi-nori</name>
    <name type="synonym">Porphyra yezoensis</name>
    <dbReference type="NCBI Taxonomy" id="2788"/>
    <lineage>
        <taxon>Eukaryota</taxon>
        <taxon>Rhodophyta</taxon>
        <taxon>Bangiophyceae</taxon>
        <taxon>Bangiales</taxon>
        <taxon>Bangiaceae</taxon>
        <taxon>Pyropia</taxon>
    </lineage>
</organism>
<evidence type="ECO:0000313" key="1">
    <source>
        <dbReference type="EMBL" id="KAK1863154.1"/>
    </source>
</evidence>
<gene>
    <name evidence="1" type="ORF">I4F81_005716</name>
</gene>
<proteinExistence type="predicted"/>